<feature type="non-terminal residue" evidence="6">
    <location>
        <position position="1"/>
    </location>
</feature>
<dbReference type="GO" id="GO:0019901">
    <property type="term" value="F:protein kinase binding"/>
    <property type="evidence" value="ECO:0007669"/>
    <property type="project" value="TreeGrafter"/>
</dbReference>
<dbReference type="GO" id="GO:0016208">
    <property type="term" value="F:AMP binding"/>
    <property type="evidence" value="ECO:0007669"/>
    <property type="project" value="TreeGrafter"/>
</dbReference>
<name>A0A4P9WLJ8_9FUNG</name>
<dbReference type="Pfam" id="PF00571">
    <property type="entry name" value="CBS"/>
    <property type="match status" value="2"/>
</dbReference>
<dbReference type="InterPro" id="IPR046342">
    <property type="entry name" value="CBS_dom_sf"/>
</dbReference>
<evidence type="ECO:0000256" key="1">
    <source>
        <dbReference type="ARBA" id="ARBA00006750"/>
    </source>
</evidence>
<evidence type="ECO:0000256" key="2">
    <source>
        <dbReference type="ARBA" id="ARBA00022737"/>
    </source>
</evidence>
<organism evidence="6 7">
    <name type="scientific">Blyttiomyces helicus</name>
    <dbReference type="NCBI Taxonomy" id="388810"/>
    <lineage>
        <taxon>Eukaryota</taxon>
        <taxon>Fungi</taxon>
        <taxon>Fungi incertae sedis</taxon>
        <taxon>Chytridiomycota</taxon>
        <taxon>Chytridiomycota incertae sedis</taxon>
        <taxon>Chytridiomycetes</taxon>
        <taxon>Chytridiomycetes incertae sedis</taxon>
        <taxon>Blyttiomyces</taxon>
    </lineage>
</organism>
<protein>
    <recommendedName>
        <fullName evidence="5">CBS domain-containing protein</fullName>
    </recommendedName>
</protein>
<dbReference type="PANTHER" id="PTHR13780:SF35">
    <property type="entry name" value="LD22662P"/>
    <property type="match status" value="1"/>
</dbReference>
<dbReference type="InterPro" id="IPR050511">
    <property type="entry name" value="AMPK_gamma/SDS23_families"/>
</dbReference>
<keyword evidence="7" id="KW-1185">Reference proteome</keyword>
<evidence type="ECO:0000313" key="7">
    <source>
        <dbReference type="Proteomes" id="UP000269721"/>
    </source>
</evidence>
<evidence type="ECO:0000259" key="5">
    <source>
        <dbReference type="PROSITE" id="PS51371"/>
    </source>
</evidence>
<proteinExistence type="inferred from homology"/>
<dbReference type="CDD" id="cd04618">
    <property type="entry name" value="CBS_euAMPK_gamma-like_repeat1"/>
    <property type="match status" value="1"/>
</dbReference>
<keyword evidence="3 4" id="KW-0129">CBS domain</keyword>
<dbReference type="InterPro" id="IPR000644">
    <property type="entry name" value="CBS_dom"/>
</dbReference>
<evidence type="ECO:0000313" key="6">
    <source>
        <dbReference type="EMBL" id="RKO92010.1"/>
    </source>
</evidence>
<accession>A0A4P9WLJ8</accession>
<sequence>SLKRHSCYDVLPVSYKIIVFDVSLLVKKALAALLQHGAQSAPLWDSTEQRFAGMLTVTDFINLILYYYDNTTYDTALEDIEQLQISTLRGVERKMGMLPPRNIFVNPMQTLYEASKLLLDNRLHRLPLVEESDGSEMIISVLTQYKILKFIAANGPDLSLMDVSMHDLGIGTYGEIATATASTPLITVLKMFISRKISSVPIVDEQGTVLDVYEKYDVLMLAREGAYYDLEMPVSEAL</sequence>
<dbReference type="GO" id="GO:0019887">
    <property type="term" value="F:protein kinase regulator activity"/>
    <property type="evidence" value="ECO:0007669"/>
    <property type="project" value="TreeGrafter"/>
</dbReference>
<dbReference type="GO" id="GO:0005634">
    <property type="term" value="C:nucleus"/>
    <property type="evidence" value="ECO:0007669"/>
    <property type="project" value="TreeGrafter"/>
</dbReference>
<dbReference type="Gene3D" id="3.10.580.10">
    <property type="entry name" value="CBS-domain"/>
    <property type="match status" value="2"/>
</dbReference>
<dbReference type="OrthoDB" id="286637at2759"/>
<feature type="non-terminal residue" evidence="6">
    <location>
        <position position="238"/>
    </location>
</feature>
<comment type="similarity">
    <text evidence="1">Belongs to the 5'-AMP-activated protein kinase gamma subunit family.</text>
</comment>
<dbReference type="AlphaFoldDB" id="A0A4P9WLJ8"/>
<dbReference type="PROSITE" id="PS51371">
    <property type="entry name" value="CBS"/>
    <property type="match status" value="3"/>
</dbReference>
<dbReference type="GO" id="GO:0005737">
    <property type="term" value="C:cytoplasm"/>
    <property type="evidence" value="ECO:0007669"/>
    <property type="project" value="TreeGrafter"/>
</dbReference>
<keyword evidence="2" id="KW-0677">Repeat</keyword>
<feature type="domain" description="CBS" evidence="5">
    <location>
        <begin position="13"/>
        <end position="72"/>
    </location>
</feature>
<evidence type="ECO:0000256" key="4">
    <source>
        <dbReference type="PROSITE-ProRule" id="PRU00703"/>
    </source>
</evidence>
<evidence type="ECO:0000256" key="3">
    <source>
        <dbReference type="ARBA" id="ARBA00023122"/>
    </source>
</evidence>
<dbReference type="SMART" id="SM00116">
    <property type="entry name" value="CBS"/>
    <property type="match status" value="3"/>
</dbReference>
<feature type="domain" description="CBS" evidence="5">
    <location>
        <begin position="97"/>
        <end position="158"/>
    </location>
</feature>
<reference evidence="7" key="1">
    <citation type="journal article" date="2018" name="Nat. Microbiol.">
        <title>Leveraging single-cell genomics to expand the fungal tree of life.</title>
        <authorList>
            <person name="Ahrendt S.R."/>
            <person name="Quandt C.A."/>
            <person name="Ciobanu D."/>
            <person name="Clum A."/>
            <person name="Salamov A."/>
            <person name="Andreopoulos B."/>
            <person name="Cheng J.F."/>
            <person name="Woyke T."/>
            <person name="Pelin A."/>
            <person name="Henrissat B."/>
            <person name="Reynolds N.K."/>
            <person name="Benny G.L."/>
            <person name="Smith M.E."/>
            <person name="James T.Y."/>
            <person name="Grigoriev I.V."/>
        </authorList>
    </citation>
    <scope>NUCLEOTIDE SEQUENCE [LARGE SCALE GENOMIC DNA]</scope>
</reference>
<dbReference type="EMBL" id="KZ994809">
    <property type="protein sequence ID" value="RKO92010.1"/>
    <property type="molecule type" value="Genomic_DNA"/>
</dbReference>
<dbReference type="SUPFAM" id="SSF54631">
    <property type="entry name" value="CBS-domain pair"/>
    <property type="match status" value="2"/>
</dbReference>
<feature type="domain" description="CBS" evidence="5">
    <location>
        <begin position="170"/>
        <end position="230"/>
    </location>
</feature>
<dbReference type="Proteomes" id="UP000269721">
    <property type="component" value="Unassembled WGS sequence"/>
</dbReference>
<dbReference type="GO" id="GO:0031588">
    <property type="term" value="C:nucleotide-activated protein kinase complex"/>
    <property type="evidence" value="ECO:0007669"/>
    <property type="project" value="TreeGrafter"/>
</dbReference>
<gene>
    <name evidence="6" type="ORF">BDK51DRAFT_15168</name>
</gene>
<dbReference type="PANTHER" id="PTHR13780">
    <property type="entry name" value="AMP-ACTIVATED PROTEIN KINASE, GAMMA REGULATORY SUBUNIT"/>
    <property type="match status" value="1"/>
</dbReference>